<evidence type="ECO:0000256" key="5">
    <source>
        <dbReference type="ARBA" id="ARBA00023237"/>
    </source>
</evidence>
<keyword evidence="5" id="KW-0998">Cell outer membrane</keyword>
<protein>
    <submittedName>
        <fullName evidence="8">Putative outer membrane starch-binding protein</fullName>
    </submittedName>
</protein>
<evidence type="ECO:0000259" key="6">
    <source>
        <dbReference type="Pfam" id="PF07980"/>
    </source>
</evidence>
<keyword evidence="9" id="KW-1185">Reference proteome</keyword>
<dbReference type="InterPro" id="IPR012944">
    <property type="entry name" value="SusD_RagB_dom"/>
</dbReference>
<dbReference type="SUPFAM" id="SSF48452">
    <property type="entry name" value="TPR-like"/>
    <property type="match status" value="1"/>
</dbReference>
<dbReference type="Pfam" id="PF14322">
    <property type="entry name" value="SusD-like_3"/>
    <property type="match status" value="1"/>
</dbReference>
<comment type="similarity">
    <text evidence="2">Belongs to the SusD family.</text>
</comment>
<evidence type="ECO:0000256" key="2">
    <source>
        <dbReference type="ARBA" id="ARBA00006275"/>
    </source>
</evidence>
<gene>
    <name evidence="8" type="ORF">BC643_4669</name>
</gene>
<evidence type="ECO:0000256" key="4">
    <source>
        <dbReference type="ARBA" id="ARBA00023136"/>
    </source>
</evidence>
<dbReference type="OrthoDB" id="724176at2"/>
<evidence type="ECO:0000256" key="3">
    <source>
        <dbReference type="ARBA" id="ARBA00022729"/>
    </source>
</evidence>
<dbReference type="Pfam" id="PF07980">
    <property type="entry name" value="SusD_RagB"/>
    <property type="match status" value="1"/>
</dbReference>
<name>A0A419VUF1_9BACT</name>
<feature type="domain" description="RagB/SusD" evidence="6">
    <location>
        <begin position="349"/>
        <end position="644"/>
    </location>
</feature>
<proteinExistence type="inferred from homology"/>
<feature type="domain" description="SusD-like N-terminal" evidence="7">
    <location>
        <begin position="113"/>
        <end position="235"/>
    </location>
</feature>
<accession>A0A419VUF1</accession>
<sequence>MKKRILYSMIGLLALTSCDKYLDVVPEDDIRTLESVFEKKQSAMSYFYGCYKYYLNSGSMFRDPGVAAGDEMTTGQLLRNSTLSGGVTIPAFDIATGSLSASNPIMGTWGASQNYYEAIRQCNDFIENVDNVYNMTQEEKSEYKASAKAIKALYYFELMKMYGPITLVPENIDVEASMEEMQLPRSPIDTCVNTIVQLFDEAIELGIQTFAEQPMYEAGLLNRESVYAYKAKVLLWAASPLFNGNPWYSNFTNRDGEQLFSADYDPKKWERAAIAADEAVAFCEQRGKSLYDGYNAEGSELVNRVRDIQLSVMPIAFGSDELLHGTYSLVEADIMTRLPRFSSVDETLETSASYNIGLVSPTMTMVELFYTENGLPIDEDKNWDFSGRYEIGSESDFRYNNIVALNKDVLKLHLRREPRFYANIGFDGGVWKRKDEYMVMEPYRGGRNGFEELVVKPTDRLNITGYWVKKHVHSSNYTDRSTTAIKPVAPFPKMRLAEVYLMQAEAWNEFEGPSEKVYEALNVIRKRAGVPDIQEAWEVYAKNPAKIENQEALRDIIRQERMIELCFEGQRYWDLKRWKIAHEYLSQPVKGWNVLGEKGAQFYNQFNGPVEVWTSNRFSSPRDYFWPIEDEEVLRANVVQNPGW</sequence>
<comment type="subcellular location">
    <subcellularLocation>
        <location evidence="1">Cell outer membrane</location>
    </subcellularLocation>
</comment>
<dbReference type="InterPro" id="IPR033985">
    <property type="entry name" value="SusD-like_N"/>
</dbReference>
<organism evidence="8 9">
    <name type="scientific">Mangrovibacterium diazotrophicum</name>
    <dbReference type="NCBI Taxonomy" id="1261403"/>
    <lineage>
        <taxon>Bacteria</taxon>
        <taxon>Pseudomonadati</taxon>
        <taxon>Bacteroidota</taxon>
        <taxon>Bacteroidia</taxon>
        <taxon>Marinilabiliales</taxon>
        <taxon>Prolixibacteraceae</taxon>
        <taxon>Mangrovibacterium</taxon>
    </lineage>
</organism>
<dbReference type="GO" id="GO:0009279">
    <property type="term" value="C:cell outer membrane"/>
    <property type="evidence" value="ECO:0007669"/>
    <property type="project" value="UniProtKB-SubCell"/>
</dbReference>
<dbReference type="PROSITE" id="PS51257">
    <property type="entry name" value="PROKAR_LIPOPROTEIN"/>
    <property type="match status" value="1"/>
</dbReference>
<evidence type="ECO:0000313" key="8">
    <source>
        <dbReference type="EMBL" id="RKD85150.1"/>
    </source>
</evidence>
<dbReference type="Gene3D" id="1.25.40.390">
    <property type="match status" value="1"/>
</dbReference>
<keyword evidence="4" id="KW-0472">Membrane</keyword>
<dbReference type="AlphaFoldDB" id="A0A419VUF1"/>
<comment type="caution">
    <text evidence="8">The sequence shown here is derived from an EMBL/GenBank/DDBJ whole genome shotgun (WGS) entry which is preliminary data.</text>
</comment>
<reference evidence="8 9" key="1">
    <citation type="submission" date="2018-09" db="EMBL/GenBank/DDBJ databases">
        <title>Genomic Encyclopedia of Archaeal and Bacterial Type Strains, Phase II (KMG-II): from individual species to whole genera.</title>
        <authorList>
            <person name="Goeker M."/>
        </authorList>
    </citation>
    <scope>NUCLEOTIDE SEQUENCE [LARGE SCALE GENOMIC DNA]</scope>
    <source>
        <strain evidence="8 9">DSM 27148</strain>
    </source>
</reference>
<dbReference type="EMBL" id="RAPN01000006">
    <property type="protein sequence ID" value="RKD85150.1"/>
    <property type="molecule type" value="Genomic_DNA"/>
</dbReference>
<evidence type="ECO:0000259" key="7">
    <source>
        <dbReference type="Pfam" id="PF14322"/>
    </source>
</evidence>
<evidence type="ECO:0000256" key="1">
    <source>
        <dbReference type="ARBA" id="ARBA00004442"/>
    </source>
</evidence>
<evidence type="ECO:0000313" key="9">
    <source>
        <dbReference type="Proteomes" id="UP000283387"/>
    </source>
</evidence>
<dbReference type="InterPro" id="IPR011990">
    <property type="entry name" value="TPR-like_helical_dom_sf"/>
</dbReference>
<keyword evidence="3" id="KW-0732">Signal</keyword>
<dbReference type="RefSeq" id="WP_147377319.1">
    <property type="nucleotide sequence ID" value="NZ_RAPN01000006.1"/>
</dbReference>
<dbReference type="Proteomes" id="UP000283387">
    <property type="component" value="Unassembled WGS sequence"/>
</dbReference>